<feature type="chain" id="PRO_5047447700" evidence="1">
    <location>
        <begin position="22"/>
        <end position="334"/>
    </location>
</feature>
<evidence type="ECO:0000256" key="1">
    <source>
        <dbReference type="SAM" id="SignalP"/>
    </source>
</evidence>
<keyword evidence="3" id="KW-1185">Reference proteome</keyword>
<dbReference type="RefSeq" id="WP_209141635.1">
    <property type="nucleotide sequence ID" value="NZ_JAGHKO010000010.1"/>
</dbReference>
<proteinExistence type="predicted"/>
<comment type="caution">
    <text evidence="2">The sequence shown here is derived from an EMBL/GenBank/DDBJ whole genome shotgun (WGS) entry which is preliminary data.</text>
</comment>
<evidence type="ECO:0000313" key="3">
    <source>
        <dbReference type="Proteomes" id="UP000677244"/>
    </source>
</evidence>
<gene>
    <name evidence="2" type="ORF">J7I42_25085</name>
</gene>
<name>A0ABS3Z080_9BACT</name>
<accession>A0ABS3Z080</accession>
<reference evidence="2 3" key="1">
    <citation type="submission" date="2021-03" db="EMBL/GenBank/DDBJ databases">
        <title>Assistant Professor.</title>
        <authorList>
            <person name="Huq M.A."/>
        </authorList>
    </citation>
    <scope>NUCLEOTIDE SEQUENCE [LARGE SCALE GENOMIC DNA]</scope>
    <source>
        <strain evidence="2 3">MAH-29</strain>
    </source>
</reference>
<protein>
    <submittedName>
        <fullName evidence="2">Uncharacterized protein</fullName>
    </submittedName>
</protein>
<feature type="signal peptide" evidence="1">
    <location>
        <begin position="1"/>
        <end position="21"/>
    </location>
</feature>
<dbReference type="PROSITE" id="PS51257">
    <property type="entry name" value="PROKAR_LIPOPROTEIN"/>
    <property type="match status" value="1"/>
</dbReference>
<sequence>MKTCFFAAKKTAAFALLVLLAASCKKDNKNGDDPGNGGGGDQSGCTVSKADAENFPIFPADNPWRTDISQAAIDPYNTQIITALGSYAIKADFGSGLWDGAPIGIPYVVVCGGQTKYPVTFRGNQYDDAYGDESDAGPYAIPLDAPIEGNGTGGDSHVIAVDKDNKVLYELYNASKKSDHWEASSGAIFDLKTNTLRKEGYTSADAAGLPIFAGLVRYEEIVKGEIDHPIRFTLQKSNVKPAYISPARHKVNSTGGQYTLPFGARIRLKNSFDISSYSATNQVILKAMKKYGLILADIGSNMYITGAPDDRWNNDDLQKLGKIKGSDFEVVKFN</sequence>
<keyword evidence="1" id="KW-0732">Signal</keyword>
<dbReference type="Proteomes" id="UP000677244">
    <property type="component" value="Unassembled WGS sequence"/>
</dbReference>
<evidence type="ECO:0000313" key="2">
    <source>
        <dbReference type="EMBL" id="MBO9203584.1"/>
    </source>
</evidence>
<dbReference type="EMBL" id="JAGHKO010000010">
    <property type="protein sequence ID" value="MBO9203584.1"/>
    <property type="molecule type" value="Genomic_DNA"/>
</dbReference>
<organism evidence="2 3">
    <name type="scientific">Niastella soli</name>
    <dbReference type="NCBI Taxonomy" id="2821487"/>
    <lineage>
        <taxon>Bacteria</taxon>
        <taxon>Pseudomonadati</taxon>
        <taxon>Bacteroidota</taxon>
        <taxon>Chitinophagia</taxon>
        <taxon>Chitinophagales</taxon>
        <taxon>Chitinophagaceae</taxon>
        <taxon>Niastella</taxon>
    </lineage>
</organism>